<evidence type="ECO:0000313" key="2">
    <source>
        <dbReference type="EMBL" id="MED4401034.1"/>
    </source>
</evidence>
<keyword evidence="3" id="KW-1185">Reference proteome</keyword>
<comment type="caution">
    <text evidence="2">The sequence shown here is derived from an EMBL/GenBank/DDBJ whole genome shotgun (WGS) entry which is preliminary data.</text>
</comment>
<organism evidence="2 3">
    <name type="scientific">Metabacillus fastidiosus</name>
    <dbReference type="NCBI Taxonomy" id="1458"/>
    <lineage>
        <taxon>Bacteria</taxon>
        <taxon>Bacillati</taxon>
        <taxon>Bacillota</taxon>
        <taxon>Bacilli</taxon>
        <taxon>Bacillales</taxon>
        <taxon>Bacillaceae</taxon>
        <taxon>Metabacillus</taxon>
    </lineage>
</organism>
<gene>
    <name evidence="2" type="ORF">P9271_06765</name>
</gene>
<feature type="domain" description="PRC-barrel" evidence="1">
    <location>
        <begin position="86"/>
        <end position="138"/>
    </location>
</feature>
<dbReference type="EMBL" id="JARTFS010000005">
    <property type="protein sequence ID" value="MED4401034.1"/>
    <property type="molecule type" value="Genomic_DNA"/>
</dbReference>
<dbReference type="Gene3D" id="2.30.30.240">
    <property type="entry name" value="PRC-barrel domain"/>
    <property type="match status" value="2"/>
</dbReference>
<proteinExistence type="predicted"/>
<dbReference type="InterPro" id="IPR027275">
    <property type="entry name" value="PRC-brl_dom"/>
</dbReference>
<dbReference type="InterPro" id="IPR011033">
    <property type="entry name" value="PRC_barrel-like_sf"/>
</dbReference>
<sequence length="159" mass="17872">MRTFKTVKGLPIYNQKTAKLIGTVEDLCFSPKGFVIGLVMDGKGLFKRDRFIPIDVIQALGDDGVMIQSEERLLTCQEMKSCYEFETYDQLRFKAVFTETGDKIGLLDDVYFSPQMGRIEAYELTDGFFADLAEGKKVVKATGQPLAISKDAIVMEFEP</sequence>
<dbReference type="SUPFAM" id="SSF50346">
    <property type="entry name" value="PRC-barrel domain"/>
    <property type="match status" value="2"/>
</dbReference>
<dbReference type="Pfam" id="PF05239">
    <property type="entry name" value="PRC"/>
    <property type="match status" value="2"/>
</dbReference>
<dbReference type="Proteomes" id="UP001342826">
    <property type="component" value="Unassembled WGS sequence"/>
</dbReference>
<protein>
    <submittedName>
        <fullName evidence="2">PRC-barrel domain-containing protein</fullName>
    </submittedName>
</protein>
<accession>A0ABU6NXP7</accession>
<reference evidence="2 3" key="1">
    <citation type="submission" date="2023-03" db="EMBL/GenBank/DDBJ databases">
        <title>Bacillus Genome Sequencing.</title>
        <authorList>
            <person name="Dunlap C."/>
        </authorList>
    </citation>
    <scope>NUCLEOTIDE SEQUENCE [LARGE SCALE GENOMIC DNA]</scope>
    <source>
        <strain evidence="2 3">NRS-1717</strain>
    </source>
</reference>
<name>A0ABU6NXP7_9BACI</name>
<feature type="domain" description="PRC-barrel" evidence="1">
    <location>
        <begin position="5"/>
        <end position="70"/>
    </location>
</feature>
<dbReference type="RefSeq" id="WP_082800098.1">
    <property type="nucleotide sequence ID" value="NZ_JARTFQ010000007.1"/>
</dbReference>
<evidence type="ECO:0000313" key="3">
    <source>
        <dbReference type="Proteomes" id="UP001342826"/>
    </source>
</evidence>
<evidence type="ECO:0000259" key="1">
    <source>
        <dbReference type="Pfam" id="PF05239"/>
    </source>
</evidence>